<proteinExistence type="predicted"/>
<dbReference type="Pfam" id="PF00756">
    <property type="entry name" value="Esterase"/>
    <property type="match status" value="1"/>
</dbReference>
<feature type="chain" id="PRO_5032451993" evidence="1">
    <location>
        <begin position="24"/>
        <end position="126"/>
    </location>
</feature>
<evidence type="ECO:0000256" key="1">
    <source>
        <dbReference type="SAM" id="SignalP"/>
    </source>
</evidence>
<accession>A0A820KVH1</accession>
<dbReference type="Proteomes" id="UP000663868">
    <property type="component" value="Unassembled WGS sequence"/>
</dbReference>
<protein>
    <submittedName>
        <fullName evidence="2">Uncharacterized protein</fullName>
    </submittedName>
</protein>
<keyword evidence="1" id="KW-0732">Signal</keyword>
<evidence type="ECO:0000313" key="2">
    <source>
        <dbReference type="EMBL" id="CAF4345491.1"/>
    </source>
</evidence>
<organism evidence="2 3">
    <name type="scientific">Adineta steineri</name>
    <dbReference type="NCBI Taxonomy" id="433720"/>
    <lineage>
        <taxon>Eukaryota</taxon>
        <taxon>Metazoa</taxon>
        <taxon>Spiralia</taxon>
        <taxon>Gnathifera</taxon>
        <taxon>Rotifera</taxon>
        <taxon>Eurotatoria</taxon>
        <taxon>Bdelloidea</taxon>
        <taxon>Adinetida</taxon>
        <taxon>Adinetidae</taxon>
        <taxon>Adineta</taxon>
    </lineage>
</organism>
<dbReference type="AlphaFoldDB" id="A0A820KVH1"/>
<gene>
    <name evidence="2" type="ORF">KXQ929_LOCUS47963</name>
</gene>
<feature type="non-terminal residue" evidence="2">
    <location>
        <position position="126"/>
    </location>
</feature>
<dbReference type="InterPro" id="IPR029058">
    <property type="entry name" value="AB_hydrolase_fold"/>
</dbReference>
<sequence>MNRHCIFFGLSLVLITLVNYTTSNTLNFISGFGLTVYSVSQLDKQLYETVVSSDEVRGEQKIRILIPSDYATSDDNRHYPVLYLLHGSPGGSEDWTTQGTVQDICSNISLITVMPNGDSFGWYTNW</sequence>
<feature type="signal peptide" evidence="1">
    <location>
        <begin position="1"/>
        <end position="23"/>
    </location>
</feature>
<dbReference type="InterPro" id="IPR000801">
    <property type="entry name" value="Esterase-like"/>
</dbReference>
<evidence type="ECO:0000313" key="3">
    <source>
        <dbReference type="Proteomes" id="UP000663868"/>
    </source>
</evidence>
<name>A0A820KVH1_9BILA</name>
<dbReference type="SUPFAM" id="SSF53474">
    <property type="entry name" value="alpha/beta-Hydrolases"/>
    <property type="match status" value="1"/>
</dbReference>
<dbReference type="EMBL" id="CAJOBB010018076">
    <property type="protein sequence ID" value="CAF4345491.1"/>
    <property type="molecule type" value="Genomic_DNA"/>
</dbReference>
<comment type="caution">
    <text evidence="2">The sequence shown here is derived from an EMBL/GenBank/DDBJ whole genome shotgun (WGS) entry which is preliminary data.</text>
</comment>
<reference evidence="2" key="1">
    <citation type="submission" date="2021-02" db="EMBL/GenBank/DDBJ databases">
        <authorList>
            <person name="Nowell W R."/>
        </authorList>
    </citation>
    <scope>NUCLEOTIDE SEQUENCE</scope>
</reference>
<dbReference type="Gene3D" id="3.40.50.1820">
    <property type="entry name" value="alpha/beta hydrolase"/>
    <property type="match status" value="1"/>
</dbReference>